<proteinExistence type="predicted"/>
<evidence type="ECO:0000313" key="3">
    <source>
        <dbReference type="Proteomes" id="UP000620046"/>
    </source>
</evidence>
<accession>A0ABQ1FLS6</accession>
<protein>
    <submittedName>
        <fullName evidence="2">Uncharacterized protein</fullName>
    </submittedName>
</protein>
<dbReference type="RefSeq" id="WP_188792667.1">
    <property type="nucleotide sequence ID" value="NZ_BMJA01000001.1"/>
</dbReference>
<keyword evidence="1" id="KW-0732">Signal</keyword>
<evidence type="ECO:0000313" key="2">
    <source>
        <dbReference type="EMBL" id="GGA19861.1"/>
    </source>
</evidence>
<organism evidence="2 3">
    <name type="scientific">Dyella nitratireducens</name>
    <dbReference type="NCBI Taxonomy" id="1849580"/>
    <lineage>
        <taxon>Bacteria</taxon>
        <taxon>Pseudomonadati</taxon>
        <taxon>Pseudomonadota</taxon>
        <taxon>Gammaproteobacteria</taxon>
        <taxon>Lysobacterales</taxon>
        <taxon>Rhodanobacteraceae</taxon>
        <taxon>Dyella</taxon>
    </lineage>
</organism>
<dbReference type="Proteomes" id="UP000620046">
    <property type="component" value="Unassembled WGS sequence"/>
</dbReference>
<comment type="caution">
    <text evidence="2">The sequence shown here is derived from an EMBL/GenBank/DDBJ whole genome shotgun (WGS) entry which is preliminary data.</text>
</comment>
<feature type="chain" id="PRO_5045590262" evidence="1">
    <location>
        <begin position="24"/>
        <end position="186"/>
    </location>
</feature>
<evidence type="ECO:0000256" key="1">
    <source>
        <dbReference type="SAM" id="SignalP"/>
    </source>
</evidence>
<keyword evidence="3" id="KW-1185">Reference proteome</keyword>
<dbReference type="EMBL" id="BMJA01000001">
    <property type="protein sequence ID" value="GGA19861.1"/>
    <property type="molecule type" value="Genomic_DNA"/>
</dbReference>
<reference evidence="3" key="1">
    <citation type="journal article" date="2019" name="Int. J. Syst. Evol. Microbiol.">
        <title>The Global Catalogue of Microorganisms (GCM) 10K type strain sequencing project: providing services to taxonomists for standard genome sequencing and annotation.</title>
        <authorList>
            <consortium name="The Broad Institute Genomics Platform"/>
            <consortium name="The Broad Institute Genome Sequencing Center for Infectious Disease"/>
            <person name="Wu L."/>
            <person name="Ma J."/>
        </authorList>
    </citation>
    <scope>NUCLEOTIDE SEQUENCE [LARGE SCALE GENOMIC DNA]</scope>
    <source>
        <strain evidence="3">CGMCC 1.15439</strain>
    </source>
</reference>
<gene>
    <name evidence="2" type="ORF">GCM10010981_04840</name>
</gene>
<name>A0ABQ1FLS6_9GAMM</name>
<feature type="signal peptide" evidence="1">
    <location>
        <begin position="1"/>
        <end position="23"/>
    </location>
</feature>
<sequence>MSRANVVSFVLAASLIIGTNATASGALPGDISIPAQSTPDSGIPQNKTEMAMNVPLLIYVDARAQVRSIQHSQRLPADVNDLLWQSVRHWTKTSAVINGRHEGAQLLMNVILHAKPQPDGKTNVYFTLASEGPVLRGYWFMQGNHLYGHCSISAGNMAAGDGGKGTRCYSLLAPVTEPSAAGAAAK</sequence>